<name>A0ABR8QSL4_9BACI</name>
<organism evidence="1 2">
    <name type="scientific">Cytobacillus stercorigallinarum</name>
    <dbReference type="NCBI Taxonomy" id="2762240"/>
    <lineage>
        <taxon>Bacteria</taxon>
        <taxon>Bacillati</taxon>
        <taxon>Bacillota</taxon>
        <taxon>Bacilli</taxon>
        <taxon>Bacillales</taxon>
        <taxon>Bacillaceae</taxon>
        <taxon>Cytobacillus</taxon>
    </lineage>
</organism>
<sequence length="103" mass="12193">MPIVLWKRRMEEGDYLFTKENLASSEKVLKNYISEIKALNTPTIEELIESVKSVVLKFNKLNVEYDFFIETMEREELIEFILEVASSGGLEIVDDITEEWREW</sequence>
<protein>
    <submittedName>
        <fullName evidence="1">Uncharacterized protein</fullName>
    </submittedName>
</protein>
<evidence type="ECO:0000313" key="1">
    <source>
        <dbReference type="EMBL" id="MBD7938539.1"/>
    </source>
</evidence>
<reference evidence="1 2" key="1">
    <citation type="submission" date="2020-08" db="EMBL/GenBank/DDBJ databases">
        <title>A Genomic Blueprint of the Chicken Gut Microbiome.</title>
        <authorList>
            <person name="Gilroy R."/>
            <person name="Ravi A."/>
            <person name="Getino M."/>
            <person name="Pursley I."/>
            <person name="Horton D.L."/>
            <person name="Alikhan N.-F."/>
            <person name="Baker D."/>
            <person name="Gharbi K."/>
            <person name="Hall N."/>
            <person name="Watson M."/>
            <person name="Adriaenssens E.M."/>
            <person name="Foster-Nyarko E."/>
            <person name="Jarju S."/>
            <person name="Secka A."/>
            <person name="Antonio M."/>
            <person name="Oren A."/>
            <person name="Chaudhuri R."/>
            <person name="La Ragione R.M."/>
            <person name="Hildebrand F."/>
            <person name="Pallen M.J."/>
        </authorList>
    </citation>
    <scope>NUCLEOTIDE SEQUENCE [LARGE SCALE GENOMIC DNA]</scope>
    <source>
        <strain evidence="1 2">Sa5YUA1</strain>
    </source>
</reference>
<evidence type="ECO:0000313" key="2">
    <source>
        <dbReference type="Proteomes" id="UP000657931"/>
    </source>
</evidence>
<proteinExistence type="predicted"/>
<dbReference type="EMBL" id="JACSQT010000008">
    <property type="protein sequence ID" value="MBD7938539.1"/>
    <property type="molecule type" value="Genomic_DNA"/>
</dbReference>
<dbReference type="Proteomes" id="UP000657931">
    <property type="component" value="Unassembled WGS sequence"/>
</dbReference>
<gene>
    <name evidence="1" type="ORF">H9655_15995</name>
</gene>
<keyword evidence="2" id="KW-1185">Reference proteome</keyword>
<accession>A0ABR8QSL4</accession>
<comment type="caution">
    <text evidence="1">The sequence shown here is derived from an EMBL/GenBank/DDBJ whole genome shotgun (WGS) entry which is preliminary data.</text>
</comment>